<evidence type="ECO:0000259" key="4">
    <source>
        <dbReference type="Pfam" id="PF07557"/>
    </source>
</evidence>
<dbReference type="GO" id="GO:0007059">
    <property type="term" value="P:chromosome segregation"/>
    <property type="evidence" value="ECO:0007669"/>
    <property type="project" value="UniProtKB-KW"/>
</dbReference>
<feature type="compositionally biased region" description="Acidic residues" evidence="3">
    <location>
        <begin position="213"/>
        <end position="226"/>
    </location>
</feature>
<comment type="similarity">
    <text evidence="1">Belongs to the shugoshin family.</text>
</comment>
<evidence type="ECO:0000256" key="2">
    <source>
        <dbReference type="ARBA" id="ARBA00022829"/>
    </source>
</evidence>
<evidence type="ECO:0000256" key="1">
    <source>
        <dbReference type="ARBA" id="ARBA00010845"/>
    </source>
</evidence>
<feature type="region of interest" description="Disordered" evidence="3">
    <location>
        <begin position="330"/>
        <end position="356"/>
    </location>
</feature>
<accession>A0ABD3SV48</accession>
<feature type="compositionally biased region" description="Basic residues" evidence="3">
    <location>
        <begin position="277"/>
        <end position="287"/>
    </location>
</feature>
<dbReference type="InterPro" id="IPR011515">
    <property type="entry name" value="Shugoshin_C"/>
</dbReference>
<feature type="region of interest" description="Disordered" evidence="3">
    <location>
        <begin position="156"/>
        <end position="299"/>
    </location>
</feature>
<feature type="compositionally biased region" description="Polar residues" evidence="3">
    <location>
        <begin position="176"/>
        <end position="189"/>
    </location>
</feature>
<dbReference type="PANTHER" id="PTHR34373:SF8">
    <property type="entry name" value="SHUGOSHIN"/>
    <property type="match status" value="1"/>
</dbReference>
<name>A0ABD3SV48_9LAMI</name>
<reference evidence="5 6" key="1">
    <citation type="submission" date="2024-12" db="EMBL/GenBank/DDBJ databases">
        <title>The unique morphological basis and parallel evolutionary history of personate flowers in Penstemon.</title>
        <authorList>
            <person name="Depatie T.H."/>
            <person name="Wessinger C.A."/>
        </authorList>
    </citation>
    <scope>NUCLEOTIDE SEQUENCE [LARGE SCALE GENOMIC DNA]</scope>
    <source>
        <strain evidence="5">WTNN_2</strain>
        <tissue evidence="5">Leaf</tissue>
    </source>
</reference>
<keyword evidence="6" id="KW-1185">Reference proteome</keyword>
<feature type="compositionally biased region" description="Polar residues" evidence="3">
    <location>
        <begin position="255"/>
        <end position="269"/>
    </location>
</feature>
<evidence type="ECO:0000313" key="6">
    <source>
        <dbReference type="Proteomes" id="UP001634393"/>
    </source>
</evidence>
<dbReference type="Proteomes" id="UP001634393">
    <property type="component" value="Unassembled WGS sequence"/>
</dbReference>
<comment type="caution">
    <text evidence="5">The sequence shown here is derived from an EMBL/GenBank/DDBJ whole genome shotgun (WGS) entry which is preliminary data.</text>
</comment>
<evidence type="ECO:0000313" key="5">
    <source>
        <dbReference type="EMBL" id="KAL3828500.1"/>
    </source>
</evidence>
<feature type="domain" description="Shugoshin C-terminal" evidence="4">
    <location>
        <begin position="348"/>
        <end position="372"/>
    </location>
</feature>
<dbReference type="AlphaFoldDB" id="A0ABD3SV48"/>
<evidence type="ECO:0000256" key="3">
    <source>
        <dbReference type="SAM" id="MobiDB-lite"/>
    </source>
</evidence>
<keyword evidence="2" id="KW-0159">Chromosome partition</keyword>
<dbReference type="EMBL" id="JBJXBP010000005">
    <property type="protein sequence ID" value="KAL3828500.1"/>
    <property type="molecule type" value="Genomic_DNA"/>
</dbReference>
<sequence>MMERDKMAKRSSFGGILRRKLADITNSMPQNKSPVVLENLPQDTVSAKEYIDHLVKEKAALVKHIQDKNKIIELTGIEIQNMRACLQKMQMQNWSLAKSNSLMLAELNSGKEMLKKLQHEVSCKEALLKTKNLDLKGQEKVNIEKNELKGPAVVATEPQCEEESKPCNVKRRGRPSRSQSLGNSMASQQHTEKEAVGSNRRCVRRRSTNSRIEDEEPTVIIEDEEPTKESAVVAYEPECEEESKPCNAMRRGRPSRSQSLGSSMVSQPHTENEPAVSKRRCVRRRSTSSRIEDEEEPTENLFEIDEAKFPIHEDGLSNLLPLSNKKLLTDGNSGSKYGFEESRRMSTGRPLRKAAEKIQSYKEKPVNVKMRRPE</sequence>
<protein>
    <recommendedName>
        <fullName evidence="4">Shugoshin C-terminal domain-containing protein</fullName>
    </recommendedName>
</protein>
<gene>
    <name evidence="5" type="ORF">ACJIZ3_017302</name>
</gene>
<organism evidence="5 6">
    <name type="scientific">Penstemon smallii</name>
    <dbReference type="NCBI Taxonomy" id="265156"/>
    <lineage>
        <taxon>Eukaryota</taxon>
        <taxon>Viridiplantae</taxon>
        <taxon>Streptophyta</taxon>
        <taxon>Embryophyta</taxon>
        <taxon>Tracheophyta</taxon>
        <taxon>Spermatophyta</taxon>
        <taxon>Magnoliopsida</taxon>
        <taxon>eudicotyledons</taxon>
        <taxon>Gunneridae</taxon>
        <taxon>Pentapetalae</taxon>
        <taxon>asterids</taxon>
        <taxon>lamiids</taxon>
        <taxon>Lamiales</taxon>
        <taxon>Plantaginaceae</taxon>
        <taxon>Cheloneae</taxon>
        <taxon>Penstemon</taxon>
    </lineage>
</organism>
<dbReference type="InterPro" id="IPR044693">
    <property type="entry name" value="SGO_plant"/>
</dbReference>
<dbReference type="Pfam" id="PF07557">
    <property type="entry name" value="Shugoshin_C"/>
    <property type="match status" value="1"/>
</dbReference>
<dbReference type="PANTHER" id="PTHR34373">
    <property type="entry name" value="SHUGOSHIN 2"/>
    <property type="match status" value="1"/>
</dbReference>
<proteinExistence type="inferred from homology"/>